<comment type="caution">
    <text evidence="4">The sequence shown here is derived from an EMBL/GenBank/DDBJ whole genome shotgun (WGS) entry which is preliminary data.</text>
</comment>
<evidence type="ECO:0000256" key="1">
    <source>
        <dbReference type="ARBA" id="ARBA00005369"/>
    </source>
</evidence>
<evidence type="ECO:0000313" key="5">
    <source>
        <dbReference type="Proteomes" id="UP000198615"/>
    </source>
</evidence>
<dbReference type="Gene3D" id="3.40.50.150">
    <property type="entry name" value="Vaccinia Virus protein VP39"/>
    <property type="match status" value="1"/>
</dbReference>
<keyword evidence="4" id="KW-0489">Methyltransferase</keyword>
<dbReference type="Proteomes" id="UP000198615">
    <property type="component" value="Unassembled WGS sequence"/>
</dbReference>
<dbReference type="EMBL" id="FNBW01000001">
    <property type="protein sequence ID" value="SDF13352.1"/>
    <property type="molecule type" value="Genomic_DNA"/>
</dbReference>
<protein>
    <recommendedName>
        <fullName evidence="2">Protein-L-isoaspartate O-methyltransferase</fullName>
    </recommendedName>
    <alternativeName>
        <fullName evidence="3">Protein L-isoaspartyl methyltransferase</fullName>
    </alternativeName>
</protein>
<proteinExistence type="inferred from homology"/>
<dbReference type="InterPro" id="IPR000682">
    <property type="entry name" value="PCMT"/>
</dbReference>
<accession>A0A8G2BE75</accession>
<keyword evidence="5" id="KW-1185">Reference proteome</keyword>
<evidence type="ECO:0000256" key="3">
    <source>
        <dbReference type="ARBA" id="ARBA00030757"/>
    </source>
</evidence>
<dbReference type="PANTHER" id="PTHR11579">
    <property type="entry name" value="PROTEIN-L-ISOASPARTATE O-METHYLTRANSFERASE"/>
    <property type="match status" value="1"/>
</dbReference>
<sequence length="219" mass="23195">MVDYALARLNMVESQIRTNKVTDPALINAFDTIPRELFVPKSKRGIAYVDEALEVGAGRYMLEPMVLARLLQAALPKPGDVALDVACGTGYATVVLSKLVSVVVGVEEEPSLVDSGNANLEALAIDNAAIVNGPLAQGYGKQAPYDVILIDGGVETVPQKLFDELADGGRLVTVEGGTPTEPGVAVLYEKLGSHIGRRILFDAGTPLLAGFRREAGFVF</sequence>
<dbReference type="RefSeq" id="WP_093147744.1">
    <property type="nucleotide sequence ID" value="NZ_FNBW01000001.1"/>
</dbReference>
<reference evidence="4 5" key="1">
    <citation type="submission" date="2016-10" db="EMBL/GenBank/DDBJ databases">
        <authorList>
            <person name="Varghese N."/>
            <person name="Submissions S."/>
        </authorList>
    </citation>
    <scope>NUCLEOTIDE SEQUENCE [LARGE SCALE GENOMIC DNA]</scope>
    <source>
        <strain evidence="4 5">DSM 18839</strain>
    </source>
</reference>
<keyword evidence="4" id="KW-0808">Transferase</keyword>
<dbReference type="OrthoDB" id="9798496at2"/>
<dbReference type="GO" id="GO:0005737">
    <property type="term" value="C:cytoplasm"/>
    <property type="evidence" value="ECO:0007669"/>
    <property type="project" value="TreeGrafter"/>
</dbReference>
<dbReference type="InterPro" id="IPR029063">
    <property type="entry name" value="SAM-dependent_MTases_sf"/>
</dbReference>
<dbReference type="SUPFAM" id="SSF53335">
    <property type="entry name" value="S-adenosyl-L-methionine-dependent methyltransferases"/>
    <property type="match status" value="1"/>
</dbReference>
<comment type="similarity">
    <text evidence="1">Belongs to the methyltransferase superfamily. L-isoaspartyl/D-aspartyl protein methyltransferase family.</text>
</comment>
<dbReference type="PANTHER" id="PTHR11579:SF18">
    <property type="entry name" value="PROTEIN-L-ISOASPARTATE O-METHYLTRANSFERASE"/>
    <property type="match status" value="1"/>
</dbReference>
<evidence type="ECO:0000256" key="2">
    <source>
        <dbReference type="ARBA" id="ARBA00013346"/>
    </source>
</evidence>
<dbReference type="GO" id="GO:0004719">
    <property type="term" value="F:protein-L-isoaspartate (D-aspartate) O-methyltransferase activity"/>
    <property type="evidence" value="ECO:0007669"/>
    <property type="project" value="InterPro"/>
</dbReference>
<evidence type="ECO:0000313" key="4">
    <source>
        <dbReference type="EMBL" id="SDF13352.1"/>
    </source>
</evidence>
<dbReference type="GO" id="GO:0032259">
    <property type="term" value="P:methylation"/>
    <property type="evidence" value="ECO:0007669"/>
    <property type="project" value="UniProtKB-KW"/>
</dbReference>
<organism evidence="4 5">
    <name type="scientific">Thalassobaculum litoreum DSM 18839</name>
    <dbReference type="NCBI Taxonomy" id="1123362"/>
    <lineage>
        <taxon>Bacteria</taxon>
        <taxon>Pseudomonadati</taxon>
        <taxon>Pseudomonadota</taxon>
        <taxon>Alphaproteobacteria</taxon>
        <taxon>Rhodospirillales</taxon>
        <taxon>Thalassobaculaceae</taxon>
        <taxon>Thalassobaculum</taxon>
    </lineage>
</organism>
<dbReference type="Pfam" id="PF01135">
    <property type="entry name" value="PCMT"/>
    <property type="match status" value="1"/>
</dbReference>
<name>A0A8G2BE75_9PROT</name>
<dbReference type="AlphaFoldDB" id="A0A8G2BE75"/>
<gene>
    <name evidence="4" type="ORF">SAMN05660686_00391</name>
</gene>